<dbReference type="GO" id="GO:0008168">
    <property type="term" value="F:methyltransferase activity"/>
    <property type="evidence" value="ECO:0007669"/>
    <property type="project" value="UniProtKB-KW"/>
</dbReference>
<keyword evidence="3" id="KW-1185">Reference proteome</keyword>
<sequence>MKTEADPLGSACRDYLAGEKNAEIIVESNLVEDDVIPVEYLFRSFNQMPELEKMALTLSTGRILDVGAGAGTHALHLQQSNKQVYANEISAAACEVMRQRDVKNILQQDFYTLPEDIKYDTILMLMNGIGIAQETANLKKFFAKVKALLAPNGCLLVDSSDLRYLFEEDDGSLLINLNEDYYGEIHYRMKYKDIQGNSFKWLFIDDALLKYYAAQNGFMMEKIADGHHYDYLCKLTVK</sequence>
<evidence type="ECO:0000313" key="3">
    <source>
        <dbReference type="Proteomes" id="UP000319040"/>
    </source>
</evidence>
<dbReference type="EMBL" id="FXTB01000007">
    <property type="protein sequence ID" value="SMO76401.1"/>
    <property type="molecule type" value="Genomic_DNA"/>
</dbReference>
<dbReference type="Proteomes" id="UP000319040">
    <property type="component" value="Unassembled WGS sequence"/>
</dbReference>
<name>A0A521DZB5_SACCC</name>
<dbReference type="InterPro" id="IPR041698">
    <property type="entry name" value="Methyltransf_25"/>
</dbReference>
<dbReference type="AlphaFoldDB" id="A0A521DZB5"/>
<dbReference type="Pfam" id="PF13649">
    <property type="entry name" value="Methyltransf_25"/>
    <property type="match status" value="1"/>
</dbReference>
<accession>A0A521DZB5</accession>
<evidence type="ECO:0000259" key="1">
    <source>
        <dbReference type="Pfam" id="PF13649"/>
    </source>
</evidence>
<proteinExistence type="predicted"/>
<dbReference type="Gene3D" id="3.40.50.150">
    <property type="entry name" value="Vaccinia Virus protein VP39"/>
    <property type="match status" value="1"/>
</dbReference>
<reference evidence="2 3" key="1">
    <citation type="submission" date="2017-05" db="EMBL/GenBank/DDBJ databases">
        <authorList>
            <person name="Varghese N."/>
            <person name="Submissions S."/>
        </authorList>
    </citation>
    <scope>NUCLEOTIDE SEQUENCE [LARGE SCALE GENOMIC DNA]</scope>
    <source>
        <strain evidence="2 3">DSM 27040</strain>
    </source>
</reference>
<dbReference type="GO" id="GO:0032259">
    <property type="term" value="P:methylation"/>
    <property type="evidence" value="ECO:0007669"/>
    <property type="project" value="UniProtKB-KW"/>
</dbReference>
<gene>
    <name evidence="2" type="ORF">SAMN06265379_1079</name>
</gene>
<feature type="domain" description="Methyltransferase" evidence="1">
    <location>
        <begin position="63"/>
        <end position="153"/>
    </location>
</feature>
<organism evidence="2 3">
    <name type="scientific">Saccharicrinis carchari</name>
    <dbReference type="NCBI Taxonomy" id="1168039"/>
    <lineage>
        <taxon>Bacteria</taxon>
        <taxon>Pseudomonadati</taxon>
        <taxon>Bacteroidota</taxon>
        <taxon>Bacteroidia</taxon>
        <taxon>Marinilabiliales</taxon>
        <taxon>Marinilabiliaceae</taxon>
        <taxon>Saccharicrinis</taxon>
    </lineage>
</organism>
<evidence type="ECO:0000313" key="2">
    <source>
        <dbReference type="EMBL" id="SMO76401.1"/>
    </source>
</evidence>
<dbReference type="SUPFAM" id="SSF53335">
    <property type="entry name" value="S-adenosyl-L-methionine-dependent methyltransferases"/>
    <property type="match status" value="1"/>
</dbReference>
<dbReference type="InterPro" id="IPR029063">
    <property type="entry name" value="SAM-dependent_MTases_sf"/>
</dbReference>
<dbReference type="RefSeq" id="WP_246095597.1">
    <property type="nucleotide sequence ID" value="NZ_FXTB01000007.1"/>
</dbReference>
<protein>
    <submittedName>
        <fullName evidence="2">Methyltransferase domain-containing protein</fullName>
    </submittedName>
</protein>
<keyword evidence="2" id="KW-0808">Transferase</keyword>
<keyword evidence="2" id="KW-0489">Methyltransferase</keyword>
<dbReference type="CDD" id="cd02440">
    <property type="entry name" value="AdoMet_MTases"/>
    <property type="match status" value="1"/>
</dbReference>